<evidence type="ECO:0000256" key="3">
    <source>
        <dbReference type="ARBA" id="ARBA00023002"/>
    </source>
</evidence>
<dbReference type="Gene3D" id="2.60.120.330">
    <property type="entry name" value="B-lactam Antibiotic, Isopenicillin N Synthase, Chain"/>
    <property type="match status" value="1"/>
</dbReference>
<evidence type="ECO:0000313" key="7">
    <source>
        <dbReference type="Proteomes" id="UP000298652"/>
    </source>
</evidence>
<keyword evidence="3" id="KW-0560">Oxidoreductase</keyword>
<keyword evidence="4" id="KW-0408">Iron</keyword>
<dbReference type="InterPro" id="IPR050231">
    <property type="entry name" value="Iron_ascorbate_oxido_reductase"/>
</dbReference>
<evidence type="ECO:0000256" key="2">
    <source>
        <dbReference type="ARBA" id="ARBA00022723"/>
    </source>
</evidence>
<dbReference type="SUPFAM" id="SSF51197">
    <property type="entry name" value="Clavaminate synthase-like"/>
    <property type="match status" value="1"/>
</dbReference>
<dbReference type="InterPro" id="IPR027443">
    <property type="entry name" value="IPNS-like_sf"/>
</dbReference>
<feature type="domain" description="Non-haem dioxygenase N-terminal" evidence="5">
    <location>
        <begin position="113"/>
        <end position="215"/>
    </location>
</feature>
<dbReference type="GO" id="GO:0016491">
    <property type="term" value="F:oxidoreductase activity"/>
    <property type="evidence" value="ECO:0007669"/>
    <property type="project" value="UniProtKB-KW"/>
</dbReference>
<reference evidence="6" key="1">
    <citation type="submission" date="2019-03" db="EMBL/GenBank/DDBJ databases">
        <title>WGS assembly of Setaria viridis.</title>
        <authorList>
            <person name="Huang P."/>
            <person name="Jenkins J."/>
            <person name="Grimwood J."/>
            <person name="Barry K."/>
            <person name="Healey A."/>
            <person name="Mamidi S."/>
            <person name="Sreedasyam A."/>
            <person name="Shu S."/>
            <person name="Feldman M."/>
            <person name="Wu J."/>
            <person name="Yu Y."/>
            <person name="Chen C."/>
            <person name="Johnson J."/>
            <person name="Rokhsar D."/>
            <person name="Baxter I."/>
            <person name="Schmutz J."/>
            <person name="Brutnell T."/>
            <person name="Kellogg E."/>
        </authorList>
    </citation>
    <scope>NUCLEOTIDE SEQUENCE [LARGE SCALE GENOMIC DNA]</scope>
</reference>
<evidence type="ECO:0000256" key="1">
    <source>
        <dbReference type="ARBA" id="ARBA00001961"/>
    </source>
</evidence>
<evidence type="ECO:0000256" key="4">
    <source>
        <dbReference type="ARBA" id="ARBA00023004"/>
    </source>
</evidence>
<dbReference type="PANTHER" id="PTHR47990">
    <property type="entry name" value="2-OXOGLUTARATE (2OG) AND FE(II)-DEPENDENT OXYGENASE SUPERFAMILY PROTEIN-RELATED"/>
    <property type="match status" value="1"/>
</dbReference>
<dbReference type="AlphaFoldDB" id="A0A4U6TWF7"/>
<dbReference type="Proteomes" id="UP000298652">
    <property type="component" value="Chromosome 7"/>
</dbReference>
<keyword evidence="7" id="KW-1185">Reference proteome</keyword>
<dbReference type="InterPro" id="IPR026992">
    <property type="entry name" value="DIOX_N"/>
</dbReference>
<name>A0A4U6TWF7_SETVI</name>
<accession>A0A4U6TWF7</accession>
<keyword evidence="2" id="KW-0479">Metal-binding</keyword>
<gene>
    <name evidence="6" type="ORF">SEVIR_7G180800v2</name>
</gene>
<dbReference type="EMBL" id="CM016558">
    <property type="protein sequence ID" value="TKW05503.1"/>
    <property type="molecule type" value="Genomic_DNA"/>
</dbReference>
<dbReference type="GO" id="GO:0046872">
    <property type="term" value="F:metal ion binding"/>
    <property type="evidence" value="ECO:0007669"/>
    <property type="project" value="UniProtKB-KW"/>
</dbReference>
<comment type="cofactor">
    <cofactor evidence="1">
        <name>L-ascorbate</name>
        <dbReference type="ChEBI" id="CHEBI:38290"/>
    </cofactor>
</comment>
<sequence>MWASDALLRRRRGLDQSTKLNHRRQELMAYLVPAQPKYVQSFLRTKTLYLYLTVQLSLPVQLPRTPAIMPAFTESRAAAEPPLAESYLDLLRRGGGGIAPPGEGRVAVQERELPLIDLGCLMTTSGQQGSRSAREARAACAYAMARAASEWGFFQVTGHGVGRALLERLRAEQARLFRLPFETKARAGLLNGSYRWGAPTATSLRHLSWSEAFHVPLASISGSGCDFGELGSLS</sequence>
<organism evidence="6 7">
    <name type="scientific">Setaria viridis</name>
    <name type="common">Green bristlegrass</name>
    <name type="synonym">Setaria italica subsp. viridis</name>
    <dbReference type="NCBI Taxonomy" id="4556"/>
    <lineage>
        <taxon>Eukaryota</taxon>
        <taxon>Viridiplantae</taxon>
        <taxon>Streptophyta</taxon>
        <taxon>Embryophyta</taxon>
        <taxon>Tracheophyta</taxon>
        <taxon>Spermatophyta</taxon>
        <taxon>Magnoliopsida</taxon>
        <taxon>Liliopsida</taxon>
        <taxon>Poales</taxon>
        <taxon>Poaceae</taxon>
        <taxon>PACMAD clade</taxon>
        <taxon>Panicoideae</taxon>
        <taxon>Panicodae</taxon>
        <taxon>Paniceae</taxon>
        <taxon>Cenchrinae</taxon>
        <taxon>Setaria</taxon>
    </lineage>
</organism>
<proteinExistence type="predicted"/>
<evidence type="ECO:0000259" key="5">
    <source>
        <dbReference type="Pfam" id="PF14226"/>
    </source>
</evidence>
<dbReference type="Pfam" id="PF14226">
    <property type="entry name" value="DIOX_N"/>
    <property type="match status" value="1"/>
</dbReference>
<protein>
    <recommendedName>
        <fullName evidence="5">Non-haem dioxygenase N-terminal domain-containing protein</fullName>
    </recommendedName>
</protein>
<evidence type="ECO:0000313" key="6">
    <source>
        <dbReference type="EMBL" id="TKW05503.1"/>
    </source>
</evidence>
<dbReference type="Gramene" id="TKW05503">
    <property type="protein sequence ID" value="TKW05503"/>
    <property type="gene ID" value="SEVIR_7G180800v2"/>
</dbReference>